<evidence type="ECO:0000313" key="1">
    <source>
        <dbReference type="EMBL" id="MAA15323.1"/>
    </source>
</evidence>
<dbReference type="AlphaFoldDB" id="A0A224YM51"/>
<protein>
    <submittedName>
        <fullName evidence="1">Lipocalin</fullName>
    </submittedName>
</protein>
<reference evidence="1" key="1">
    <citation type="journal article" date="2017" name="Parasit. Vectors">
        <title>Sialotranscriptomics of Rhipicephalus zambeziensis reveals intricate expression profiles of secretory proteins and suggests tight temporal transcriptional regulation during blood-feeding.</title>
        <authorList>
            <person name="de Castro M.H."/>
            <person name="de Klerk D."/>
            <person name="Pienaar R."/>
            <person name="Rees D.J.G."/>
            <person name="Mans B.J."/>
        </authorList>
    </citation>
    <scope>NUCLEOTIDE SEQUENCE</scope>
    <source>
        <tissue evidence="1">Salivary glands</tissue>
    </source>
</reference>
<proteinExistence type="predicted"/>
<sequence>MNDVTPFDANITRYYFSKGLIKSTTAEARYSIHFDFATTADPYNEMRLQSSANNHPYETLLYKSDDSKCGVFFMNYHNDLSMRDGTWFELRLRNSSLEEGPHNNCSLIFDYVLTYGKVRYSYTPSCQCIFAQRT</sequence>
<accession>A0A224YM51</accession>
<dbReference type="EMBL" id="GFPF01004177">
    <property type="protein sequence ID" value="MAA15323.1"/>
    <property type="molecule type" value="Transcribed_RNA"/>
</dbReference>
<dbReference type="Gene3D" id="2.40.128.20">
    <property type="match status" value="1"/>
</dbReference>
<dbReference type="InterPro" id="IPR012674">
    <property type="entry name" value="Calycin"/>
</dbReference>
<name>A0A224YM51_9ACAR</name>
<organism evidence="1">
    <name type="scientific">Rhipicephalus zambeziensis</name>
    <dbReference type="NCBI Taxonomy" id="60191"/>
    <lineage>
        <taxon>Eukaryota</taxon>
        <taxon>Metazoa</taxon>
        <taxon>Ecdysozoa</taxon>
        <taxon>Arthropoda</taxon>
        <taxon>Chelicerata</taxon>
        <taxon>Arachnida</taxon>
        <taxon>Acari</taxon>
        <taxon>Parasitiformes</taxon>
        <taxon>Ixodida</taxon>
        <taxon>Ixodoidea</taxon>
        <taxon>Ixodidae</taxon>
        <taxon>Rhipicephalinae</taxon>
        <taxon>Rhipicephalus</taxon>
        <taxon>Rhipicephalus</taxon>
    </lineage>
</organism>